<evidence type="ECO:0000256" key="2">
    <source>
        <dbReference type="ARBA" id="ARBA00022771"/>
    </source>
</evidence>
<evidence type="ECO:0000256" key="4">
    <source>
        <dbReference type="PROSITE-ProRule" id="PRU00146"/>
    </source>
</evidence>
<dbReference type="PROSITE" id="PS50016">
    <property type="entry name" value="ZF_PHD_2"/>
    <property type="match status" value="1"/>
</dbReference>
<accession>A0A6J2YBT4</accession>
<dbReference type="InterPro" id="IPR019787">
    <property type="entry name" value="Znf_PHD-finger"/>
</dbReference>
<dbReference type="InterPro" id="IPR001965">
    <property type="entry name" value="Znf_PHD"/>
</dbReference>
<keyword evidence="1" id="KW-0479">Metal-binding</keyword>
<dbReference type="KEGG" id="soy:115885771"/>
<dbReference type="Pfam" id="PF00628">
    <property type="entry name" value="PHD"/>
    <property type="match status" value="1"/>
</dbReference>
<evidence type="ECO:0000256" key="1">
    <source>
        <dbReference type="ARBA" id="ARBA00022723"/>
    </source>
</evidence>
<keyword evidence="3" id="KW-0862">Zinc</keyword>
<dbReference type="RefSeq" id="XP_030760645.1">
    <property type="nucleotide sequence ID" value="XM_030904785.1"/>
</dbReference>
<dbReference type="RefSeq" id="XP_030760654.1">
    <property type="nucleotide sequence ID" value="XM_030904794.1"/>
</dbReference>
<dbReference type="InterPro" id="IPR011011">
    <property type="entry name" value="Znf_FYVE_PHD"/>
</dbReference>
<dbReference type="GeneID" id="115885771"/>
<evidence type="ECO:0000313" key="6">
    <source>
        <dbReference type="Proteomes" id="UP000504635"/>
    </source>
</evidence>
<evidence type="ECO:0000313" key="8">
    <source>
        <dbReference type="RefSeq" id="XP_030760654.1"/>
    </source>
</evidence>
<sequence length="272" mass="31462">MLHINYDDAVVFESKNQFSVEHSEVCDETDLQDRNNMSEALILDNRNTSTLGQSPVEAPEFCNELVIEEEMTRDEAHQLSYISDSVLNDVNNQSHQIVEVNDFALTTIKMPVSIKKRGRPKGQDLTVIGLPKKNKRCTVAFAKQSYHEKQNVILNCFVKDRNIVRDITNGKFLETVDLKMLPEEISHAVLDEAVDIHMIRNFCTEKAFEKITNLVEQKRLQQSWFCSVCSEDTQKNHMSLCCSKCLLWRHIRCAGLTKRPKSKLWFCRECYL</sequence>
<organism evidence="6 8">
    <name type="scientific">Sitophilus oryzae</name>
    <name type="common">Rice weevil</name>
    <name type="synonym">Curculio oryzae</name>
    <dbReference type="NCBI Taxonomy" id="7048"/>
    <lineage>
        <taxon>Eukaryota</taxon>
        <taxon>Metazoa</taxon>
        <taxon>Ecdysozoa</taxon>
        <taxon>Arthropoda</taxon>
        <taxon>Hexapoda</taxon>
        <taxon>Insecta</taxon>
        <taxon>Pterygota</taxon>
        <taxon>Neoptera</taxon>
        <taxon>Endopterygota</taxon>
        <taxon>Coleoptera</taxon>
        <taxon>Polyphaga</taxon>
        <taxon>Cucujiformia</taxon>
        <taxon>Curculionidae</taxon>
        <taxon>Dryophthorinae</taxon>
        <taxon>Sitophilus</taxon>
    </lineage>
</organism>
<dbReference type="RefSeq" id="XP_030760670.1">
    <property type="nucleotide sequence ID" value="XM_030904810.1"/>
</dbReference>
<dbReference type="InterPro" id="IPR013083">
    <property type="entry name" value="Znf_RING/FYVE/PHD"/>
</dbReference>
<name>A0A6J2YBT4_SITOR</name>
<evidence type="ECO:0000313" key="10">
    <source>
        <dbReference type="RefSeq" id="XP_030760670.1"/>
    </source>
</evidence>
<evidence type="ECO:0000313" key="9">
    <source>
        <dbReference type="RefSeq" id="XP_030760662.1"/>
    </source>
</evidence>
<protein>
    <submittedName>
        <fullName evidence="7 8">Uncharacterized protein LOC115885771</fullName>
    </submittedName>
</protein>
<dbReference type="SUPFAM" id="SSF57903">
    <property type="entry name" value="FYVE/PHD zinc finger"/>
    <property type="match status" value="1"/>
</dbReference>
<keyword evidence="6" id="KW-1185">Reference proteome</keyword>
<dbReference type="OrthoDB" id="6784570at2759"/>
<keyword evidence="2 4" id="KW-0863">Zinc-finger</keyword>
<dbReference type="SMART" id="SM00249">
    <property type="entry name" value="PHD"/>
    <property type="match status" value="1"/>
</dbReference>
<dbReference type="Proteomes" id="UP000504635">
    <property type="component" value="Unplaced"/>
</dbReference>
<dbReference type="Gene3D" id="3.30.40.10">
    <property type="entry name" value="Zinc/RING finger domain, C3HC4 (zinc finger)"/>
    <property type="match status" value="1"/>
</dbReference>
<dbReference type="CDD" id="cd15489">
    <property type="entry name" value="PHD_SF"/>
    <property type="match status" value="1"/>
</dbReference>
<evidence type="ECO:0000256" key="3">
    <source>
        <dbReference type="ARBA" id="ARBA00022833"/>
    </source>
</evidence>
<evidence type="ECO:0000313" key="7">
    <source>
        <dbReference type="RefSeq" id="XP_030760645.1"/>
    </source>
</evidence>
<dbReference type="GO" id="GO:0008270">
    <property type="term" value="F:zinc ion binding"/>
    <property type="evidence" value="ECO:0007669"/>
    <property type="project" value="UniProtKB-KW"/>
</dbReference>
<reference evidence="7 8" key="1">
    <citation type="submission" date="2025-04" db="UniProtKB">
        <authorList>
            <consortium name="RefSeq"/>
        </authorList>
    </citation>
    <scope>IDENTIFICATION</scope>
    <source>
        <tissue evidence="7 8">Gonads</tissue>
    </source>
</reference>
<proteinExistence type="predicted"/>
<dbReference type="RefSeq" id="XP_030760662.1">
    <property type="nucleotide sequence ID" value="XM_030904802.1"/>
</dbReference>
<feature type="domain" description="PHD-type" evidence="5">
    <location>
        <begin position="223"/>
        <end position="272"/>
    </location>
</feature>
<dbReference type="AlphaFoldDB" id="A0A6J2YBT4"/>
<gene>
    <name evidence="7 8 9 10" type="primary">LOC115885771</name>
</gene>
<evidence type="ECO:0000259" key="5">
    <source>
        <dbReference type="PROSITE" id="PS50016"/>
    </source>
</evidence>